<proteinExistence type="predicted"/>
<accession>A0ABR7HZ83</accession>
<sequence length="126" mass="14118">MKQEKILFNGIEIKQPDSGSLGVSFDTTYTDDSGRIMSGVALATPLFTVEAYSYKATDLTLQEMSQILQIIDKGKPFTVRYLSAHYGKWRTDEFYVGKGTLTVGSWEASEERYDELSFNLVGVNPL</sequence>
<organism evidence="1 2">
    <name type="scientific">Blautia intestinalis</name>
    <dbReference type="NCBI Taxonomy" id="2763028"/>
    <lineage>
        <taxon>Bacteria</taxon>
        <taxon>Bacillati</taxon>
        <taxon>Bacillota</taxon>
        <taxon>Clostridia</taxon>
        <taxon>Lachnospirales</taxon>
        <taxon>Lachnospiraceae</taxon>
        <taxon>Blautia</taxon>
    </lineage>
</organism>
<reference evidence="1 2" key="1">
    <citation type="submission" date="2020-08" db="EMBL/GenBank/DDBJ databases">
        <title>Genome public.</title>
        <authorList>
            <person name="Liu C."/>
            <person name="Sun Q."/>
        </authorList>
    </citation>
    <scope>NUCLEOTIDE SEQUENCE [LARGE SCALE GENOMIC DNA]</scope>
    <source>
        <strain evidence="1 2">27-44</strain>
    </source>
</reference>
<dbReference type="Proteomes" id="UP000633936">
    <property type="component" value="Unassembled WGS sequence"/>
</dbReference>
<protein>
    <recommendedName>
        <fullName evidence="3">DUF3277 family protein</fullName>
    </recommendedName>
</protein>
<evidence type="ECO:0000313" key="1">
    <source>
        <dbReference type="EMBL" id="MBC5739556.1"/>
    </source>
</evidence>
<evidence type="ECO:0008006" key="3">
    <source>
        <dbReference type="Google" id="ProtNLM"/>
    </source>
</evidence>
<name>A0ABR7HZ83_9FIRM</name>
<comment type="caution">
    <text evidence="1">The sequence shown here is derived from an EMBL/GenBank/DDBJ whole genome shotgun (WGS) entry which is preliminary data.</text>
</comment>
<dbReference type="EMBL" id="JACOQE010000001">
    <property type="protein sequence ID" value="MBC5739556.1"/>
    <property type="molecule type" value="Genomic_DNA"/>
</dbReference>
<keyword evidence="2" id="KW-1185">Reference proteome</keyword>
<gene>
    <name evidence="1" type="ORF">H8Z79_03605</name>
</gene>
<dbReference type="RefSeq" id="WP_187002713.1">
    <property type="nucleotide sequence ID" value="NZ_JACOQE010000001.1"/>
</dbReference>
<evidence type="ECO:0000313" key="2">
    <source>
        <dbReference type="Proteomes" id="UP000633936"/>
    </source>
</evidence>